<feature type="domain" description="Dienelactone hydrolase" evidence="1">
    <location>
        <begin position="24"/>
        <end position="231"/>
    </location>
</feature>
<dbReference type="PANTHER" id="PTHR22946">
    <property type="entry name" value="DIENELACTONE HYDROLASE DOMAIN-CONTAINING PROTEIN-RELATED"/>
    <property type="match status" value="1"/>
</dbReference>
<evidence type="ECO:0000313" key="3">
    <source>
        <dbReference type="Proteomes" id="UP001056937"/>
    </source>
</evidence>
<name>A0ABY4X8S4_9SPHN</name>
<dbReference type="InterPro" id="IPR029058">
    <property type="entry name" value="AB_hydrolase_fold"/>
</dbReference>
<dbReference type="SUPFAM" id="SSF53474">
    <property type="entry name" value="alpha/beta-Hydrolases"/>
    <property type="match status" value="1"/>
</dbReference>
<dbReference type="RefSeq" id="WP_252167127.1">
    <property type="nucleotide sequence ID" value="NZ_CP084930.1"/>
</dbReference>
<dbReference type="Proteomes" id="UP001056937">
    <property type="component" value="Chromosome 1"/>
</dbReference>
<proteinExistence type="predicted"/>
<sequence>MAMEKQPVRYQLDGLWFEALAVWDPAQDGPRPGVLIAPTFMDRSAFEEDKAEKLAALGYVGFAMDLYGVEVQPQSFEQAGEAMKVVNEDRVLLARRMTAALDQLAALPVVAPDRLAAIGFCLGGKAVLDLARTGRALRGVASLHGIFDPPPQPVAATIAAKVLALHGWDDNLAPPEAVVALARELTEKQAEWELVAYGHTGHGFTNYNRPDMYRALADTRAWARLTDYLAELFA</sequence>
<dbReference type="EMBL" id="CP084930">
    <property type="protein sequence ID" value="USI73316.1"/>
    <property type="molecule type" value="Genomic_DNA"/>
</dbReference>
<evidence type="ECO:0000259" key="1">
    <source>
        <dbReference type="Pfam" id="PF01738"/>
    </source>
</evidence>
<dbReference type="InterPro" id="IPR050261">
    <property type="entry name" value="FrsA_esterase"/>
</dbReference>
<dbReference type="Pfam" id="PF01738">
    <property type="entry name" value="DLH"/>
    <property type="match status" value="1"/>
</dbReference>
<dbReference type="PANTHER" id="PTHR22946:SF0">
    <property type="entry name" value="DIENELACTONE HYDROLASE DOMAIN-CONTAINING PROTEIN"/>
    <property type="match status" value="1"/>
</dbReference>
<dbReference type="InterPro" id="IPR002925">
    <property type="entry name" value="Dienelactn_hydro"/>
</dbReference>
<evidence type="ECO:0000313" key="2">
    <source>
        <dbReference type="EMBL" id="USI73316.1"/>
    </source>
</evidence>
<protein>
    <submittedName>
        <fullName evidence="2">Dienelactone hydrolase family protein</fullName>
    </submittedName>
</protein>
<keyword evidence="3" id="KW-1185">Reference proteome</keyword>
<dbReference type="GO" id="GO:0016787">
    <property type="term" value="F:hydrolase activity"/>
    <property type="evidence" value="ECO:0007669"/>
    <property type="project" value="UniProtKB-KW"/>
</dbReference>
<organism evidence="2 3">
    <name type="scientific">Sphingomonas morindae</name>
    <dbReference type="NCBI Taxonomy" id="1541170"/>
    <lineage>
        <taxon>Bacteria</taxon>
        <taxon>Pseudomonadati</taxon>
        <taxon>Pseudomonadota</taxon>
        <taxon>Alphaproteobacteria</taxon>
        <taxon>Sphingomonadales</taxon>
        <taxon>Sphingomonadaceae</taxon>
        <taxon>Sphingomonas</taxon>
    </lineage>
</organism>
<gene>
    <name evidence="2" type="ORF">LHA26_02205</name>
</gene>
<accession>A0ABY4X8S4</accession>
<keyword evidence="2" id="KW-0378">Hydrolase</keyword>
<dbReference type="Gene3D" id="3.40.50.1820">
    <property type="entry name" value="alpha/beta hydrolase"/>
    <property type="match status" value="1"/>
</dbReference>
<reference evidence="2" key="1">
    <citation type="journal article" date="2022" name="Toxins">
        <title>Genomic Analysis of Sphingopyxis sp. USTB-05 for Biodegrading Cyanobacterial Hepatotoxins.</title>
        <authorList>
            <person name="Liu C."/>
            <person name="Xu Q."/>
            <person name="Zhao Z."/>
            <person name="Zhang H."/>
            <person name="Liu X."/>
            <person name="Yin C."/>
            <person name="Liu Y."/>
            <person name="Yan H."/>
        </authorList>
    </citation>
    <scope>NUCLEOTIDE SEQUENCE</scope>
    <source>
        <strain evidence="2">NBD5</strain>
    </source>
</reference>